<dbReference type="EMBL" id="JABSNW010000001">
    <property type="protein sequence ID" value="KAL2891084.1"/>
    <property type="molecule type" value="Genomic_DNA"/>
</dbReference>
<keyword evidence="6" id="KW-1185">Reference proteome</keyword>
<organism evidence="5 6">
    <name type="scientific">Ceratocystis lukuohia</name>
    <dbReference type="NCBI Taxonomy" id="2019550"/>
    <lineage>
        <taxon>Eukaryota</taxon>
        <taxon>Fungi</taxon>
        <taxon>Dikarya</taxon>
        <taxon>Ascomycota</taxon>
        <taxon>Pezizomycotina</taxon>
        <taxon>Sordariomycetes</taxon>
        <taxon>Hypocreomycetidae</taxon>
        <taxon>Microascales</taxon>
        <taxon>Ceratocystidaceae</taxon>
        <taxon>Ceratocystis</taxon>
    </lineage>
</organism>
<evidence type="ECO:0000256" key="1">
    <source>
        <dbReference type="ARBA" id="ARBA00022603"/>
    </source>
</evidence>
<evidence type="ECO:0000313" key="6">
    <source>
        <dbReference type="Proteomes" id="UP001610728"/>
    </source>
</evidence>
<dbReference type="Pfam" id="PF09273">
    <property type="entry name" value="Rubis-subs-bind"/>
    <property type="match status" value="1"/>
</dbReference>
<comment type="caution">
    <text evidence="5">The sequence shown here is derived from an EMBL/GenBank/DDBJ whole genome shotgun (WGS) entry which is preliminary data.</text>
</comment>
<proteinExistence type="predicted"/>
<dbReference type="Proteomes" id="UP001610728">
    <property type="component" value="Unassembled WGS sequence"/>
</dbReference>
<keyword evidence="2" id="KW-0808">Transferase</keyword>
<dbReference type="InterPro" id="IPR015353">
    <property type="entry name" value="Rubisco_LSMT_subst-bd"/>
</dbReference>
<dbReference type="PANTHER" id="PTHR13271:SF34">
    <property type="entry name" value="N-LYSINE METHYLTRANSFERASE SETD6"/>
    <property type="match status" value="1"/>
</dbReference>
<dbReference type="PANTHER" id="PTHR13271">
    <property type="entry name" value="UNCHARACTERIZED PUTATIVE METHYLTRANSFERASE"/>
    <property type="match status" value="1"/>
</dbReference>
<keyword evidence="3" id="KW-0949">S-adenosyl-L-methionine</keyword>
<sequence>MADFDQQSAAFKQWFTSIPGAEIHPSVAFKDLRGKDAGRGLVASVDIPAETALFTIPRAAIMSVATSSLVERLPELFAGEEDTEMGDEDDETESNSPDPWSSLILVIIFEHLRGAASPWAQYFTMMPSQFDTPMFWSSAELQELQASPLVSRIGKEEAEEMFRRKIVPTIQGHKDIFYPPGTLELSEQQIIELAHRVGSTIMAYAFDLENDENEDESMEEDGWVVDSDGLTMLGMVPMADMMNADAEFNVGFCSSAHVNHGEDALTVFSLRPIAAGEEILNYYGPHPNSELLRKYGYVSERHSRYDVVEVPFSMVRKQVQAYLELSDQFWEKAENFLDEDEVGESIVLERNSGDPGPDGLFQCPATVENTLDELANQVNLVLKALRKVSSSVVPDKRKREEICNGVMLRILTGCLAMYPTTLAQDRALLADKSVTGRLRMAVFVRAGEKQLLEDILAGYGWSSETPGKSAN</sequence>
<dbReference type="SUPFAM" id="SSF82199">
    <property type="entry name" value="SET domain"/>
    <property type="match status" value="1"/>
</dbReference>
<evidence type="ECO:0000256" key="3">
    <source>
        <dbReference type="ARBA" id="ARBA00022691"/>
    </source>
</evidence>
<evidence type="ECO:0000313" key="5">
    <source>
        <dbReference type="EMBL" id="KAL2891084.1"/>
    </source>
</evidence>
<dbReference type="Pfam" id="PF00856">
    <property type="entry name" value="SET"/>
    <property type="match status" value="1"/>
</dbReference>
<evidence type="ECO:0000256" key="2">
    <source>
        <dbReference type="ARBA" id="ARBA00022679"/>
    </source>
</evidence>
<dbReference type="GO" id="GO:0008168">
    <property type="term" value="F:methyltransferase activity"/>
    <property type="evidence" value="ECO:0007669"/>
    <property type="project" value="UniProtKB-KW"/>
</dbReference>
<dbReference type="Gene3D" id="3.90.1420.10">
    <property type="entry name" value="Rubisco LSMT, substrate-binding domain"/>
    <property type="match status" value="1"/>
</dbReference>
<dbReference type="SUPFAM" id="SSF81822">
    <property type="entry name" value="RuBisCo LSMT C-terminal, substrate-binding domain"/>
    <property type="match status" value="1"/>
</dbReference>
<dbReference type="InterPro" id="IPR050600">
    <property type="entry name" value="SETD3_SETD6_MTase"/>
</dbReference>
<dbReference type="RefSeq" id="XP_070862264.1">
    <property type="nucleotide sequence ID" value="XM_071005716.1"/>
</dbReference>
<keyword evidence="1 5" id="KW-0489">Methyltransferase</keyword>
<gene>
    <name evidence="5" type="ORF">HOO65_010442</name>
</gene>
<dbReference type="InterPro" id="IPR001214">
    <property type="entry name" value="SET_dom"/>
</dbReference>
<dbReference type="PROSITE" id="PS50280">
    <property type="entry name" value="SET"/>
    <property type="match status" value="1"/>
</dbReference>
<evidence type="ECO:0000259" key="4">
    <source>
        <dbReference type="PROSITE" id="PS50280"/>
    </source>
</evidence>
<dbReference type="Gene3D" id="3.90.1410.10">
    <property type="entry name" value="set domain protein methyltransferase, domain 1"/>
    <property type="match status" value="1"/>
</dbReference>
<feature type="domain" description="SET" evidence="4">
    <location>
        <begin position="25"/>
        <end position="284"/>
    </location>
</feature>
<protein>
    <submittedName>
        <fullName evidence="5">Ribosomal N-lysine methyltransferase 4</fullName>
    </submittedName>
</protein>
<name>A0ABR4MS46_9PEZI</name>
<dbReference type="InterPro" id="IPR036464">
    <property type="entry name" value="Rubisco_LSMT_subst-bd_sf"/>
</dbReference>
<accession>A0ABR4MS46</accession>
<dbReference type="GeneID" id="98114688"/>
<reference evidence="5 6" key="1">
    <citation type="submission" date="2020-05" db="EMBL/GenBank/DDBJ databases">
        <title>Ceratocystis lukuohia genome.</title>
        <authorList>
            <person name="Harrington T.C."/>
            <person name="Kim K."/>
            <person name="Mayers C.G."/>
        </authorList>
    </citation>
    <scope>NUCLEOTIDE SEQUENCE [LARGE SCALE GENOMIC DNA]</scope>
    <source>
        <strain evidence="5 6">C4212</strain>
    </source>
</reference>
<dbReference type="InterPro" id="IPR046341">
    <property type="entry name" value="SET_dom_sf"/>
</dbReference>
<dbReference type="GO" id="GO:0032259">
    <property type="term" value="P:methylation"/>
    <property type="evidence" value="ECO:0007669"/>
    <property type="project" value="UniProtKB-KW"/>
</dbReference>